<dbReference type="PANTHER" id="PTHR43464">
    <property type="entry name" value="METHYLTRANSFERASE"/>
    <property type="match status" value="1"/>
</dbReference>
<name>A0A7W6HBL6_9HYPH</name>
<dbReference type="Pfam" id="PF07109">
    <property type="entry name" value="Mg-por_mtran_C"/>
    <property type="match status" value="1"/>
</dbReference>
<evidence type="ECO:0000256" key="4">
    <source>
        <dbReference type="NCBIfam" id="TIGR02021"/>
    </source>
</evidence>
<proteinExistence type="predicted"/>
<dbReference type="NCBIfam" id="TIGR02021">
    <property type="entry name" value="BchM-ChlM"/>
    <property type="match status" value="1"/>
</dbReference>
<keyword evidence="8" id="KW-1185">Reference proteome</keyword>
<evidence type="ECO:0000259" key="6">
    <source>
        <dbReference type="Pfam" id="PF07109"/>
    </source>
</evidence>
<keyword evidence="1 7" id="KW-0489">Methyltransferase</keyword>
<dbReference type="AlphaFoldDB" id="A0A7W6HBL6"/>
<accession>A0A7W6HBL6</accession>
<dbReference type="PANTHER" id="PTHR43464:SF19">
    <property type="entry name" value="UBIQUINONE BIOSYNTHESIS O-METHYLTRANSFERASE, MITOCHONDRIAL"/>
    <property type="match status" value="1"/>
</dbReference>
<protein>
    <recommendedName>
        <fullName evidence="4">Magnesium protoporphyrin IX methyltransferase</fullName>
        <ecNumber evidence="4">2.1.1.11</ecNumber>
    </recommendedName>
</protein>
<dbReference type="Proteomes" id="UP000588647">
    <property type="component" value="Unassembled WGS sequence"/>
</dbReference>
<dbReference type="EMBL" id="JACIEM010000001">
    <property type="protein sequence ID" value="MBB4001933.1"/>
    <property type="molecule type" value="Genomic_DNA"/>
</dbReference>
<organism evidence="7 8">
    <name type="scientific">Aurantimonas endophytica</name>
    <dbReference type="NCBI Taxonomy" id="1522175"/>
    <lineage>
        <taxon>Bacteria</taxon>
        <taxon>Pseudomonadati</taxon>
        <taxon>Pseudomonadota</taxon>
        <taxon>Alphaproteobacteria</taxon>
        <taxon>Hyphomicrobiales</taxon>
        <taxon>Aurantimonadaceae</taxon>
        <taxon>Aurantimonas</taxon>
    </lineage>
</organism>
<keyword evidence="2 7" id="KW-0808">Transferase</keyword>
<dbReference type="InterPro" id="IPR007848">
    <property type="entry name" value="Small_mtfrase_dom"/>
</dbReference>
<dbReference type="InterPro" id="IPR029063">
    <property type="entry name" value="SAM-dependent_MTases_sf"/>
</dbReference>
<sequence length="234" mass="24799">MTGVATYETRRGEIETYFDRTAAETWKRLTSDAPLGRIRASVRAGRDAMREALLAMLPADLSGRRILDAGCGTGALSIEAARRGADVVAIDLSPTLVAHAAAQAAEAGLGGRIRFIAGDMLDGALGRFDHVVLMDSLIHYDAPDAVASLATLAMRTDGSIVFTVAPKTPALTLMHMAGRLFPRADRAPSIVPVEAGRLAAGIEAHPALAGWDVGRDARITSLFYKSHARELVRA</sequence>
<dbReference type="SUPFAM" id="SSF53335">
    <property type="entry name" value="S-adenosyl-L-methionine-dependent methyltransferases"/>
    <property type="match status" value="1"/>
</dbReference>
<dbReference type="InterPro" id="IPR010251">
    <property type="entry name" value="Mg_prot_MeTrfase"/>
</dbReference>
<evidence type="ECO:0000313" key="8">
    <source>
        <dbReference type="Proteomes" id="UP000588647"/>
    </source>
</evidence>
<dbReference type="GO" id="GO:0015995">
    <property type="term" value="P:chlorophyll biosynthetic process"/>
    <property type="evidence" value="ECO:0007669"/>
    <property type="project" value="UniProtKB-UniRule"/>
</dbReference>
<dbReference type="Gene3D" id="3.40.50.150">
    <property type="entry name" value="Vaccinia Virus protein VP39"/>
    <property type="match status" value="1"/>
</dbReference>
<comment type="caution">
    <text evidence="7">The sequence shown here is derived from an EMBL/GenBank/DDBJ whole genome shotgun (WGS) entry which is preliminary data.</text>
</comment>
<dbReference type="PROSITE" id="PS51556">
    <property type="entry name" value="SAM_MT_MG_PIX"/>
    <property type="match status" value="1"/>
</dbReference>
<evidence type="ECO:0000313" key="7">
    <source>
        <dbReference type="EMBL" id="MBB4001933.1"/>
    </source>
</evidence>
<dbReference type="InterPro" id="IPR010940">
    <property type="entry name" value="Mg_prot_MeTrfase_C"/>
</dbReference>
<keyword evidence="3" id="KW-0949">S-adenosyl-L-methionine</keyword>
<evidence type="ECO:0000256" key="2">
    <source>
        <dbReference type="ARBA" id="ARBA00022679"/>
    </source>
</evidence>
<gene>
    <name evidence="7" type="ORF">GGR03_000980</name>
</gene>
<dbReference type="EC" id="2.1.1.11" evidence="4"/>
<dbReference type="CDD" id="cd02440">
    <property type="entry name" value="AdoMet_MTases"/>
    <property type="match status" value="1"/>
</dbReference>
<dbReference type="RefSeq" id="WP_183206401.1">
    <property type="nucleotide sequence ID" value="NZ_JAAAMM010000001.1"/>
</dbReference>
<evidence type="ECO:0000256" key="1">
    <source>
        <dbReference type="ARBA" id="ARBA00022603"/>
    </source>
</evidence>
<dbReference type="Pfam" id="PF05175">
    <property type="entry name" value="MTS"/>
    <property type="match status" value="1"/>
</dbReference>
<dbReference type="GO" id="GO:0032259">
    <property type="term" value="P:methylation"/>
    <property type="evidence" value="ECO:0007669"/>
    <property type="project" value="UniProtKB-KW"/>
</dbReference>
<evidence type="ECO:0000256" key="3">
    <source>
        <dbReference type="ARBA" id="ARBA00022691"/>
    </source>
</evidence>
<feature type="domain" description="Methyltransferase small" evidence="5">
    <location>
        <begin position="47"/>
        <end position="133"/>
    </location>
</feature>
<feature type="domain" description="Magnesium-protoporphyrin IX methyltransferase C-terminal" evidence="6">
    <location>
        <begin position="134"/>
        <end position="233"/>
    </location>
</feature>
<evidence type="ECO:0000259" key="5">
    <source>
        <dbReference type="Pfam" id="PF05175"/>
    </source>
</evidence>
<reference evidence="7 8" key="1">
    <citation type="submission" date="2020-08" db="EMBL/GenBank/DDBJ databases">
        <title>Genomic Encyclopedia of Type Strains, Phase IV (KMG-IV): sequencing the most valuable type-strain genomes for metagenomic binning, comparative biology and taxonomic classification.</title>
        <authorList>
            <person name="Goeker M."/>
        </authorList>
    </citation>
    <scope>NUCLEOTIDE SEQUENCE [LARGE SCALE GENOMIC DNA]</scope>
    <source>
        <strain evidence="7 8">DSM 103570</strain>
    </source>
</reference>
<dbReference type="GO" id="GO:0046406">
    <property type="term" value="F:magnesium protoporphyrin IX methyltransferase activity"/>
    <property type="evidence" value="ECO:0007669"/>
    <property type="project" value="UniProtKB-UniRule"/>
</dbReference>